<organism evidence="2 3">
    <name type="scientific">Colocasia esculenta</name>
    <name type="common">Wild taro</name>
    <name type="synonym">Arum esculentum</name>
    <dbReference type="NCBI Taxonomy" id="4460"/>
    <lineage>
        <taxon>Eukaryota</taxon>
        <taxon>Viridiplantae</taxon>
        <taxon>Streptophyta</taxon>
        <taxon>Embryophyta</taxon>
        <taxon>Tracheophyta</taxon>
        <taxon>Spermatophyta</taxon>
        <taxon>Magnoliopsida</taxon>
        <taxon>Liliopsida</taxon>
        <taxon>Araceae</taxon>
        <taxon>Aroideae</taxon>
        <taxon>Colocasieae</taxon>
        <taxon>Colocasia</taxon>
    </lineage>
</organism>
<feature type="region of interest" description="Disordered" evidence="1">
    <location>
        <begin position="1"/>
        <end position="59"/>
    </location>
</feature>
<proteinExistence type="predicted"/>
<accession>A0A843WY50</accession>
<dbReference type="EMBL" id="NMUH01006497">
    <property type="protein sequence ID" value="MQM15399.1"/>
    <property type="molecule type" value="Genomic_DNA"/>
</dbReference>
<comment type="caution">
    <text evidence="2">The sequence shown here is derived from an EMBL/GenBank/DDBJ whole genome shotgun (WGS) entry which is preliminary data.</text>
</comment>
<gene>
    <name evidence="2" type="ORF">Taro_048344</name>
</gene>
<evidence type="ECO:0000313" key="3">
    <source>
        <dbReference type="Proteomes" id="UP000652761"/>
    </source>
</evidence>
<reference evidence="2" key="1">
    <citation type="submission" date="2017-07" db="EMBL/GenBank/DDBJ databases">
        <title>Taro Niue Genome Assembly and Annotation.</title>
        <authorList>
            <person name="Atibalentja N."/>
            <person name="Keating K."/>
            <person name="Fields C.J."/>
        </authorList>
    </citation>
    <scope>NUCLEOTIDE SEQUENCE</scope>
    <source>
        <strain evidence="2">Niue_2</strain>
        <tissue evidence="2">Leaf</tissue>
    </source>
</reference>
<keyword evidence="3" id="KW-1185">Reference proteome</keyword>
<evidence type="ECO:0000256" key="1">
    <source>
        <dbReference type="SAM" id="MobiDB-lite"/>
    </source>
</evidence>
<sequence length="91" mass="10551">MYHRGLALGKREKEQTHLLSRRRDPPRYQQGSAGRRRRVKNTGPDRPGPVSRPTAPSRLESQRVCLPRFQEFDQNGKIVHMPCCLSYIPLN</sequence>
<dbReference type="Proteomes" id="UP000652761">
    <property type="component" value="Unassembled WGS sequence"/>
</dbReference>
<feature type="compositionally biased region" description="Basic and acidic residues" evidence="1">
    <location>
        <begin position="9"/>
        <end position="26"/>
    </location>
</feature>
<dbReference type="AlphaFoldDB" id="A0A843WY50"/>
<protein>
    <submittedName>
        <fullName evidence="2">Uncharacterized protein</fullName>
    </submittedName>
</protein>
<evidence type="ECO:0000313" key="2">
    <source>
        <dbReference type="EMBL" id="MQM15399.1"/>
    </source>
</evidence>
<name>A0A843WY50_COLES</name>